<accession>A0ABM1INF9</accession>
<gene>
    <name evidence="3" type="primary">LOC107069180</name>
</gene>
<evidence type="ECO:0000313" key="3">
    <source>
        <dbReference type="RefSeq" id="XP_015181746.1"/>
    </source>
</evidence>
<dbReference type="Proteomes" id="UP000694924">
    <property type="component" value="Unplaced"/>
</dbReference>
<dbReference type="GeneID" id="107069180"/>
<name>A0ABM1INF9_POLDO</name>
<dbReference type="RefSeq" id="XP_015181746.1">
    <property type="nucleotide sequence ID" value="XM_015326260.1"/>
</dbReference>
<protein>
    <submittedName>
        <fullName evidence="3">Uncharacterized protein LOC107069180</fullName>
    </submittedName>
</protein>
<organism evidence="2 3">
    <name type="scientific">Polistes dominula</name>
    <name type="common">European paper wasp</name>
    <name type="synonym">Vespa dominula</name>
    <dbReference type="NCBI Taxonomy" id="743375"/>
    <lineage>
        <taxon>Eukaryota</taxon>
        <taxon>Metazoa</taxon>
        <taxon>Ecdysozoa</taxon>
        <taxon>Arthropoda</taxon>
        <taxon>Hexapoda</taxon>
        <taxon>Insecta</taxon>
        <taxon>Pterygota</taxon>
        <taxon>Neoptera</taxon>
        <taxon>Endopterygota</taxon>
        <taxon>Hymenoptera</taxon>
        <taxon>Apocrita</taxon>
        <taxon>Aculeata</taxon>
        <taxon>Vespoidea</taxon>
        <taxon>Vespidae</taxon>
        <taxon>Polistinae</taxon>
        <taxon>Polistini</taxon>
        <taxon>Polistes</taxon>
    </lineage>
</organism>
<reference evidence="3" key="1">
    <citation type="submission" date="2025-08" db="UniProtKB">
        <authorList>
            <consortium name="RefSeq"/>
        </authorList>
    </citation>
    <scope>IDENTIFICATION</scope>
    <source>
        <tissue evidence="3">Whole body</tissue>
    </source>
</reference>
<keyword evidence="2" id="KW-1185">Reference proteome</keyword>
<evidence type="ECO:0000313" key="2">
    <source>
        <dbReference type="Proteomes" id="UP000694924"/>
    </source>
</evidence>
<evidence type="ECO:0000256" key="1">
    <source>
        <dbReference type="SAM" id="Coils"/>
    </source>
</evidence>
<sequence>MDIKKPQSARTCNYDYEYEYEYINTKLENDKLYGENDALQKLRKGLEECKKENVACEKELSAFYRLQIEPQTVDKSKNEELSKSLMIMRSEEMSSLSKTSLDIIKRRKNIADMEYNISLKEINMELNFLNGRIGSLQNEINSIQKAVQSTVGFVSNAEKDLEDFSSQDVIMKMKLKEYNQTLEKLTATLDNLKIHDLQVHLITEKYKQYLAMIEENIKLDNILSEYHDLPPNLLEAKVILEKKQKDYDNLENKFVLYKYKNKVSVPPKFELLKLTIRWRFDCLFGITIEIDYQMAFRS</sequence>
<keyword evidence="1" id="KW-0175">Coiled coil</keyword>
<proteinExistence type="predicted"/>
<feature type="coiled-coil region" evidence="1">
    <location>
        <begin position="119"/>
        <end position="146"/>
    </location>
</feature>